<evidence type="ECO:0000313" key="9">
    <source>
        <dbReference type="EMBL" id="NXR80139.1"/>
    </source>
</evidence>
<feature type="non-terminal residue" evidence="9">
    <location>
        <position position="89"/>
    </location>
</feature>
<proteinExistence type="inferred from homology"/>
<dbReference type="EMBL" id="VWYP01024085">
    <property type="protein sequence ID" value="NXR80139.1"/>
    <property type="molecule type" value="Genomic_DNA"/>
</dbReference>
<comment type="caution">
    <text evidence="9">The sequence shown here is derived from an EMBL/GenBank/DDBJ whole genome shotgun (WGS) entry which is preliminary data.</text>
</comment>
<dbReference type="AlphaFoldDB" id="A0A7L2P6N4"/>
<gene>
    <name evidence="9" type="primary">Vars</name>
    <name evidence="9" type="ORF">PYCJOC_R15693</name>
</gene>
<sequence length="89" mass="9489">ACPSPGPAPPGAVKITPGHDATDFEVGQRHGLGVATVIAEDGTMWSLCPQGLPRFRARALLLETLKERGLFRGVTENPMVVPVCRWGQV</sequence>
<dbReference type="Gene3D" id="3.90.740.10">
    <property type="entry name" value="Valyl/Leucyl/Isoleucyl-tRNA synthetase, editing domain"/>
    <property type="match status" value="1"/>
</dbReference>
<dbReference type="SUPFAM" id="SSF50677">
    <property type="entry name" value="ValRS/IleRS/LeuRS editing domain"/>
    <property type="match status" value="1"/>
</dbReference>
<accession>A0A7L2P6N4</accession>
<dbReference type="GO" id="GO:0005829">
    <property type="term" value="C:cytosol"/>
    <property type="evidence" value="ECO:0007669"/>
    <property type="project" value="TreeGrafter"/>
</dbReference>
<evidence type="ECO:0000313" key="10">
    <source>
        <dbReference type="Proteomes" id="UP000535705"/>
    </source>
</evidence>
<dbReference type="Proteomes" id="UP000535705">
    <property type="component" value="Unassembled WGS sequence"/>
</dbReference>
<evidence type="ECO:0000256" key="5">
    <source>
        <dbReference type="ARBA" id="ARBA00022840"/>
    </source>
</evidence>
<dbReference type="GO" id="GO:0005524">
    <property type="term" value="F:ATP binding"/>
    <property type="evidence" value="ECO:0007669"/>
    <property type="project" value="UniProtKB-KW"/>
</dbReference>
<evidence type="ECO:0000256" key="1">
    <source>
        <dbReference type="ARBA" id="ARBA00005594"/>
    </source>
</evidence>
<keyword evidence="4" id="KW-0547">Nucleotide-binding</keyword>
<keyword evidence="5" id="KW-0067">ATP-binding</keyword>
<evidence type="ECO:0000256" key="2">
    <source>
        <dbReference type="ARBA" id="ARBA00013169"/>
    </source>
</evidence>
<dbReference type="GO" id="GO:0006438">
    <property type="term" value="P:valyl-tRNA aminoacylation"/>
    <property type="evidence" value="ECO:0007669"/>
    <property type="project" value="InterPro"/>
</dbReference>
<dbReference type="InterPro" id="IPR009008">
    <property type="entry name" value="Val/Leu/Ile-tRNA-synth_edit"/>
</dbReference>
<evidence type="ECO:0000256" key="7">
    <source>
        <dbReference type="ARBA" id="ARBA00023146"/>
    </source>
</evidence>
<protein>
    <recommendedName>
        <fullName evidence="2">valine--tRNA ligase</fullName>
        <ecNumber evidence="2">6.1.1.9</ecNumber>
    </recommendedName>
    <alternativeName>
        <fullName evidence="8">Valyl-tRNA synthetase</fullName>
    </alternativeName>
</protein>
<evidence type="ECO:0000256" key="4">
    <source>
        <dbReference type="ARBA" id="ARBA00022741"/>
    </source>
</evidence>
<name>A0A7L2P6N4_PYCJO</name>
<reference evidence="9 10" key="1">
    <citation type="submission" date="2019-09" db="EMBL/GenBank/DDBJ databases">
        <title>Bird 10,000 Genomes (B10K) Project - Family phase.</title>
        <authorList>
            <person name="Zhang G."/>
        </authorList>
    </citation>
    <scope>NUCLEOTIDE SEQUENCE [LARGE SCALE GENOMIC DNA]</scope>
    <source>
        <strain evidence="9">B10K-DU-002-42</strain>
        <tissue evidence="9">Muscle</tissue>
    </source>
</reference>
<organism evidence="9 10">
    <name type="scientific">Pycnonotus jocosus</name>
    <name type="common">Red-whiskered bulbul</name>
    <name type="synonym">Lanius jocosus</name>
    <dbReference type="NCBI Taxonomy" id="182897"/>
    <lineage>
        <taxon>Eukaryota</taxon>
        <taxon>Metazoa</taxon>
        <taxon>Chordata</taxon>
        <taxon>Craniata</taxon>
        <taxon>Vertebrata</taxon>
        <taxon>Euteleostomi</taxon>
        <taxon>Archelosauria</taxon>
        <taxon>Archosauria</taxon>
        <taxon>Dinosauria</taxon>
        <taxon>Saurischia</taxon>
        <taxon>Theropoda</taxon>
        <taxon>Coelurosauria</taxon>
        <taxon>Aves</taxon>
        <taxon>Neognathae</taxon>
        <taxon>Neoaves</taxon>
        <taxon>Telluraves</taxon>
        <taxon>Australaves</taxon>
        <taxon>Passeriformes</taxon>
        <taxon>Sylvioidea</taxon>
        <taxon>Pycnonotidae</taxon>
        <taxon>Pycnonotus</taxon>
    </lineage>
</organism>
<comment type="similarity">
    <text evidence="1">Belongs to the class-I aminoacyl-tRNA synthetase family.</text>
</comment>
<keyword evidence="3 9" id="KW-0436">Ligase</keyword>
<dbReference type="OrthoDB" id="9212578at2759"/>
<evidence type="ECO:0000256" key="3">
    <source>
        <dbReference type="ARBA" id="ARBA00022598"/>
    </source>
</evidence>
<dbReference type="PANTHER" id="PTHR11946:SF109">
    <property type="entry name" value="VALINE--TRNA LIGASE"/>
    <property type="match status" value="1"/>
</dbReference>
<dbReference type="EC" id="6.1.1.9" evidence="2"/>
<evidence type="ECO:0000256" key="8">
    <source>
        <dbReference type="ARBA" id="ARBA00029936"/>
    </source>
</evidence>
<dbReference type="InterPro" id="IPR002303">
    <property type="entry name" value="Valyl-tRNA_ligase"/>
</dbReference>
<dbReference type="GO" id="GO:0002161">
    <property type="term" value="F:aminoacyl-tRNA deacylase activity"/>
    <property type="evidence" value="ECO:0007669"/>
    <property type="project" value="InterPro"/>
</dbReference>
<evidence type="ECO:0000256" key="6">
    <source>
        <dbReference type="ARBA" id="ARBA00022917"/>
    </source>
</evidence>
<feature type="non-terminal residue" evidence="9">
    <location>
        <position position="1"/>
    </location>
</feature>
<keyword evidence="6" id="KW-0648">Protein biosynthesis</keyword>
<dbReference type="PANTHER" id="PTHR11946">
    <property type="entry name" value="VALYL-TRNA SYNTHETASES"/>
    <property type="match status" value="1"/>
</dbReference>
<keyword evidence="7" id="KW-0030">Aminoacyl-tRNA synthetase</keyword>
<keyword evidence="10" id="KW-1185">Reference proteome</keyword>
<dbReference type="GO" id="GO:0004832">
    <property type="term" value="F:valine-tRNA ligase activity"/>
    <property type="evidence" value="ECO:0007669"/>
    <property type="project" value="UniProtKB-EC"/>
</dbReference>